<dbReference type="Proteomes" id="UP000185936">
    <property type="component" value="Unassembled WGS sequence"/>
</dbReference>
<protein>
    <submittedName>
        <fullName evidence="2">Uncharacterized protein</fullName>
    </submittedName>
</protein>
<organism evidence="2 3">
    <name type="scientific">Natronorubrum thiooxidans</name>
    <dbReference type="NCBI Taxonomy" id="308853"/>
    <lineage>
        <taxon>Archaea</taxon>
        <taxon>Methanobacteriati</taxon>
        <taxon>Methanobacteriota</taxon>
        <taxon>Stenosarchaea group</taxon>
        <taxon>Halobacteria</taxon>
        <taxon>Halobacteriales</taxon>
        <taxon>Natrialbaceae</taxon>
        <taxon>Natronorubrum</taxon>
    </lineage>
</organism>
<dbReference type="EMBL" id="FTNR01000024">
    <property type="protein sequence ID" value="SIS19682.1"/>
    <property type="molecule type" value="Genomic_DNA"/>
</dbReference>
<evidence type="ECO:0000313" key="3">
    <source>
        <dbReference type="Proteomes" id="UP000185936"/>
    </source>
</evidence>
<accession>A0A1N7H4A3</accession>
<evidence type="ECO:0000313" key="2">
    <source>
        <dbReference type="EMBL" id="SIS19682.1"/>
    </source>
</evidence>
<evidence type="ECO:0000256" key="1">
    <source>
        <dbReference type="SAM" id="MobiDB-lite"/>
    </source>
</evidence>
<gene>
    <name evidence="2" type="ORF">SAMN05421752_1248</name>
</gene>
<reference evidence="3" key="1">
    <citation type="submission" date="2017-01" db="EMBL/GenBank/DDBJ databases">
        <authorList>
            <person name="Varghese N."/>
            <person name="Submissions S."/>
        </authorList>
    </citation>
    <scope>NUCLEOTIDE SEQUENCE [LARGE SCALE GENOMIC DNA]</scope>
    <source>
        <strain evidence="3">type strain: HArc-</strain>
    </source>
</reference>
<dbReference type="AlphaFoldDB" id="A0A1N7H4A3"/>
<feature type="region of interest" description="Disordered" evidence="1">
    <location>
        <begin position="1"/>
        <end position="24"/>
    </location>
</feature>
<proteinExistence type="predicted"/>
<dbReference type="OrthoDB" id="197996at2157"/>
<dbReference type="RefSeq" id="WP_076610789.1">
    <property type="nucleotide sequence ID" value="NZ_FTNR01000024.1"/>
</dbReference>
<keyword evidence="3" id="KW-1185">Reference proteome</keyword>
<sequence length="177" mass="19828">MGFLQSILGTPTPPEEPGSEPTIDLPENEYAVAYPVSVCQTQLDAFQSVIDAERETPHLDGPGADLVKDALNDTWEEMMPGDETWEESIEETRIRAERLIAAWQKTHSGDHDVIFLPVGVTYRLKGFLATCETRSDNDEDPFTLPDEFVDAVTLLQTLQTAEEEKEPVFVHQKQVPN</sequence>
<name>A0A1N7H4A3_9EURY</name>